<evidence type="ECO:0000313" key="3">
    <source>
        <dbReference type="Proteomes" id="UP001500622"/>
    </source>
</evidence>
<dbReference type="EMBL" id="BAABGN010000015">
    <property type="protein sequence ID" value="GAA4433728.1"/>
    <property type="molecule type" value="Genomic_DNA"/>
</dbReference>
<evidence type="ECO:0000313" key="2">
    <source>
        <dbReference type="EMBL" id="GAA4433728.1"/>
    </source>
</evidence>
<evidence type="ECO:0000256" key="1">
    <source>
        <dbReference type="SAM" id="MobiDB-lite"/>
    </source>
</evidence>
<keyword evidence="3" id="KW-1185">Reference proteome</keyword>
<sequence>MPALGEACGGDGPDVAESDDGDSHLQSLLSAVFAEVSEPAHRGTAVPTRATRPEERVNRPVAAGVGRVRPWARREALTPDHPASSGPRWPPDEGRVISRRNAVAARTPANTLRGPSPAARAC</sequence>
<accession>A0ABP8LST4</accession>
<proteinExistence type="predicted"/>
<protein>
    <submittedName>
        <fullName evidence="2">Uncharacterized protein</fullName>
    </submittedName>
</protein>
<reference evidence="3" key="1">
    <citation type="journal article" date="2019" name="Int. J. Syst. Evol. Microbiol.">
        <title>The Global Catalogue of Microorganisms (GCM) 10K type strain sequencing project: providing services to taxonomists for standard genome sequencing and annotation.</title>
        <authorList>
            <consortium name="The Broad Institute Genomics Platform"/>
            <consortium name="The Broad Institute Genome Sequencing Center for Infectious Disease"/>
            <person name="Wu L."/>
            <person name="Ma J."/>
        </authorList>
    </citation>
    <scope>NUCLEOTIDE SEQUENCE [LARGE SCALE GENOMIC DNA]</scope>
    <source>
        <strain evidence="3">JCM 17810</strain>
    </source>
</reference>
<gene>
    <name evidence="2" type="ORF">GCM10023169_40910</name>
</gene>
<feature type="region of interest" description="Disordered" evidence="1">
    <location>
        <begin position="1"/>
        <end position="22"/>
    </location>
</feature>
<dbReference type="Proteomes" id="UP001500622">
    <property type="component" value="Unassembled WGS sequence"/>
</dbReference>
<name>A0ABP8LST4_9MICO</name>
<feature type="region of interest" description="Disordered" evidence="1">
    <location>
        <begin position="70"/>
        <end position="122"/>
    </location>
</feature>
<comment type="caution">
    <text evidence="2">The sequence shown here is derived from an EMBL/GenBank/DDBJ whole genome shotgun (WGS) entry which is preliminary data.</text>
</comment>
<organism evidence="2 3">
    <name type="scientific">Georgenia halophila</name>
    <dbReference type="NCBI Taxonomy" id="620889"/>
    <lineage>
        <taxon>Bacteria</taxon>
        <taxon>Bacillati</taxon>
        <taxon>Actinomycetota</taxon>
        <taxon>Actinomycetes</taxon>
        <taxon>Micrococcales</taxon>
        <taxon>Bogoriellaceae</taxon>
        <taxon>Georgenia</taxon>
    </lineage>
</organism>